<name>A0ACB7GP92_MANES</name>
<reference evidence="2" key="1">
    <citation type="journal article" date="2016" name="Nat. Biotechnol.">
        <title>Sequencing wild and cultivated cassava and related species reveals extensive interspecific hybridization and genetic diversity.</title>
        <authorList>
            <person name="Bredeson J.V."/>
            <person name="Lyons J.B."/>
            <person name="Prochnik S.E."/>
            <person name="Wu G.A."/>
            <person name="Ha C.M."/>
            <person name="Edsinger-Gonzales E."/>
            <person name="Grimwood J."/>
            <person name="Schmutz J."/>
            <person name="Rabbi I.Y."/>
            <person name="Egesi C."/>
            <person name="Nauluvula P."/>
            <person name="Lebot V."/>
            <person name="Ndunguru J."/>
            <person name="Mkamilo G."/>
            <person name="Bart R.S."/>
            <person name="Setter T.L."/>
            <person name="Gleadow R.M."/>
            <person name="Kulakow P."/>
            <person name="Ferguson M.E."/>
            <person name="Rounsley S."/>
            <person name="Rokhsar D.S."/>
        </authorList>
    </citation>
    <scope>NUCLEOTIDE SEQUENCE [LARGE SCALE GENOMIC DNA]</scope>
    <source>
        <strain evidence="2">cv. AM560-2</strain>
    </source>
</reference>
<comment type="caution">
    <text evidence="1">The sequence shown here is derived from an EMBL/GenBank/DDBJ whole genome shotgun (WGS) entry which is preliminary data.</text>
</comment>
<evidence type="ECO:0000313" key="1">
    <source>
        <dbReference type="EMBL" id="KAG8641766.1"/>
    </source>
</evidence>
<keyword evidence="2" id="KW-1185">Reference proteome</keyword>
<accession>A0ACB7GP92</accession>
<evidence type="ECO:0000313" key="2">
    <source>
        <dbReference type="Proteomes" id="UP000091857"/>
    </source>
</evidence>
<dbReference type="EMBL" id="CM004398">
    <property type="protein sequence ID" value="KAG8641766.1"/>
    <property type="molecule type" value="Genomic_DNA"/>
</dbReference>
<proteinExistence type="predicted"/>
<protein>
    <submittedName>
        <fullName evidence="1">Uncharacterized protein</fullName>
    </submittedName>
</protein>
<organism evidence="1 2">
    <name type="scientific">Manihot esculenta</name>
    <name type="common">Cassava</name>
    <name type="synonym">Jatropha manihot</name>
    <dbReference type="NCBI Taxonomy" id="3983"/>
    <lineage>
        <taxon>Eukaryota</taxon>
        <taxon>Viridiplantae</taxon>
        <taxon>Streptophyta</taxon>
        <taxon>Embryophyta</taxon>
        <taxon>Tracheophyta</taxon>
        <taxon>Spermatophyta</taxon>
        <taxon>Magnoliopsida</taxon>
        <taxon>eudicotyledons</taxon>
        <taxon>Gunneridae</taxon>
        <taxon>Pentapetalae</taxon>
        <taxon>rosids</taxon>
        <taxon>fabids</taxon>
        <taxon>Malpighiales</taxon>
        <taxon>Euphorbiaceae</taxon>
        <taxon>Crotonoideae</taxon>
        <taxon>Manihoteae</taxon>
        <taxon>Manihot</taxon>
    </lineage>
</organism>
<sequence>MLVGQFYKFFFSFFFLYWYKEPQLFSQPHHWTIFFLESHQKAMEKLVSSWYNVQSLPENYIFPPETRPGKEIVPICNKIPVVDLEGTDATWKILKAIQEFGFFQVINHGVSERLMNETMSVLKEFFEIDAKDKAKLYSDEPTRICRLYTSSVNYHNEQVHFWRDNLRHPCHPLQDFIEQWPEKPTRYREIVGACSVQVRQLGLRILGMISEGLGLDNEYLRGDLSKEMLLSVNHYPPCPEPSLSLGLPKHSDPNLITILNQGDVYGLQVFKDGQWIGVEPIPNAFVINIGLQLQIISNGKLKSSEHRVVTNSTDARTTAAFFFNPCGDSMIEPAKALTDNESPPLYRAYQYKEFFINYAAKIGNAEAVLEPFKLQA</sequence>
<gene>
    <name evidence="1" type="ORF">MANES_12G031600v8</name>
</gene>
<dbReference type="Proteomes" id="UP000091857">
    <property type="component" value="Chromosome 12"/>
</dbReference>